<evidence type="ECO:0000256" key="1">
    <source>
        <dbReference type="SAM" id="MobiDB-lite"/>
    </source>
</evidence>
<dbReference type="EMBL" id="JAWWNJ010000019">
    <property type="protein sequence ID" value="KAK7036150.1"/>
    <property type="molecule type" value="Genomic_DNA"/>
</dbReference>
<gene>
    <name evidence="2" type="ORF">R3P38DRAFT_3183943</name>
</gene>
<keyword evidence="3" id="KW-1185">Reference proteome</keyword>
<dbReference type="AlphaFoldDB" id="A0AAW0CEI3"/>
<organism evidence="2 3">
    <name type="scientific">Favolaschia claudopus</name>
    <dbReference type="NCBI Taxonomy" id="2862362"/>
    <lineage>
        <taxon>Eukaryota</taxon>
        <taxon>Fungi</taxon>
        <taxon>Dikarya</taxon>
        <taxon>Basidiomycota</taxon>
        <taxon>Agaricomycotina</taxon>
        <taxon>Agaricomycetes</taxon>
        <taxon>Agaricomycetidae</taxon>
        <taxon>Agaricales</taxon>
        <taxon>Marasmiineae</taxon>
        <taxon>Mycenaceae</taxon>
        <taxon>Favolaschia</taxon>
    </lineage>
</organism>
<sequence>MLPPFHSDGLIPPRIHQLSSHPPPGNCLQQPHTDCADLLGKARALPLGSLLQCCKFLFAFVSLFHRVLECGHFKWLDPELWTAERRKAQRLAYGAPPDLPPYKPPSPSFTLGPALAYPPSQYLPPPPFQLPALPPSQLYPPPPDVL</sequence>
<feature type="region of interest" description="Disordered" evidence="1">
    <location>
        <begin position="127"/>
        <end position="146"/>
    </location>
</feature>
<evidence type="ECO:0000313" key="3">
    <source>
        <dbReference type="Proteomes" id="UP001362999"/>
    </source>
</evidence>
<comment type="caution">
    <text evidence="2">The sequence shown here is derived from an EMBL/GenBank/DDBJ whole genome shotgun (WGS) entry which is preliminary data.</text>
</comment>
<protein>
    <submittedName>
        <fullName evidence="2">Uncharacterized protein</fullName>
    </submittedName>
</protein>
<reference evidence="2 3" key="1">
    <citation type="journal article" date="2024" name="J Genomics">
        <title>Draft genome sequencing and assembly of Favolaschia claudopus CIRM-BRFM 2984 isolated from oak limbs.</title>
        <authorList>
            <person name="Navarro D."/>
            <person name="Drula E."/>
            <person name="Chaduli D."/>
            <person name="Cazenave R."/>
            <person name="Ahrendt S."/>
            <person name="Wang J."/>
            <person name="Lipzen A."/>
            <person name="Daum C."/>
            <person name="Barry K."/>
            <person name="Grigoriev I.V."/>
            <person name="Favel A."/>
            <person name="Rosso M.N."/>
            <person name="Martin F."/>
        </authorList>
    </citation>
    <scope>NUCLEOTIDE SEQUENCE [LARGE SCALE GENOMIC DNA]</scope>
    <source>
        <strain evidence="2 3">CIRM-BRFM 2984</strain>
    </source>
</reference>
<evidence type="ECO:0000313" key="2">
    <source>
        <dbReference type="EMBL" id="KAK7036150.1"/>
    </source>
</evidence>
<accession>A0AAW0CEI3</accession>
<dbReference type="Proteomes" id="UP001362999">
    <property type="component" value="Unassembled WGS sequence"/>
</dbReference>
<proteinExistence type="predicted"/>
<name>A0AAW0CEI3_9AGAR</name>